<name>A0AAV0BNU4_PHAPC</name>
<dbReference type="InterPro" id="IPR026983">
    <property type="entry name" value="DHC"/>
</dbReference>
<dbReference type="PANTHER" id="PTHR45703:SF36">
    <property type="entry name" value="DYNEIN HEAVY CHAIN, CYTOPLASMIC"/>
    <property type="match status" value="1"/>
</dbReference>
<evidence type="ECO:0000256" key="6">
    <source>
        <dbReference type="ARBA" id="ARBA00022741"/>
    </source>
</evidence>
<dbReference type="GO" id="GO:0005524">
    <property type="term" value="F:ATP binding"/>
    <property type="evidence" value="ECO:0007669"/>
    <property type="project" value="UniProtKB-KW"/>
</dbReference>
<gene>
    <name evidence="13" type="ORF">PPACK8108_LOCUS22921</name>
</gene>
<keyword evidence="3" id="KW-0963">Cytoplasm</keyword>
<protein>
    <recommendedName>
        <fullName evidence="12">Dynein heavy chain linker domain-containing protein</fullName>
    </recommendedName>
</protein>
<keyword evidence="7" id="KW-0067">ATP-binding</keyword>
<keyword evidence="4" id="KW-0493">Microtubule</keyword>
<evidence type="ECO:0000313" key="13">
    <source>
        <dbReference type="EMBL" id="CAH7688029.1"/>
    </source>
</evidence>
<proteinExistence type="inferred from homology"/>
<evidence type="ECO:0000256" key="1">
    <source>
        <dbReference type="ARBA" id="ARBA00004245"/>
    </source>
</evidence>
<evidence type="ECO:0000256" key="10">
    <source>
        <dbReference type="ARBA" id="ARBA00023175"/>
    </source>
</evidence>
<evidence type="ECO:0000256" key="7">
    <source>
        <dbReference type="ARBA" id="ARBA00022840"/>
    </source>
</evidence>
<dbReference type="GO" id="GO:0051959">
    <property type="term" value="F:dynein light intermediate chain binding"/>
    <property type="evidence" value="ECO:0007669"/>
    <property type="project" value="InterPro"/>
</dbReference>
<dbReference type="InterPro" id="IPR013602">
    <property type="entry name" value="Dynein_heavy_linker"/>
</dbReference>
<dbReference type="PANTHER" id="PTHR45703">
    <property type="entry name" value="DYNEIN HEAVY CHAIN"/>
    <property type="match status" value="1"/>
</dbReference>
<evidence type="ECO:0000313" key="14">
    <source>
        <dbReference type="Proteomes" id="UP001153365"/>
    </source>
</evidence>
<evidence type="ECO:0000256" key="11">
    <source>
        <dbReference type="ARBA" id="ARBA00023212"/>
    </source>
</evidence>
<keyword evidence="8" id="KW-0243">Dynein</keyword>
<sequence>MKFQAMSLSGYSFNLCGTWKQITSMTSSTAQAVAFITFVQDLKRKGEWTVFNELLKQKNLTIQDQLARLQMKIVAEDKVVRSKIKTLLNDWEKEKPISRELQPDIAINPINLFETCVNWLQEEKRRFHQKSVALVRGLKSDALRERHWKMFYKNLRLSGHYSPLQMTLGTIWDMDLKKNESLIRQVLAQATGEVALEEYIRQMSEIFDKWIDQVFKSPYVLDVLQIPEVLKTLDKLVESLSKLQKALGEYL</sequence>
<evidence type="ECO:0000256" key="3">
    <source>
        <dbReference type="ARBA" id="ARBA00022490"/>
    </source>
</evidence>
<comment type="caution">
    <text evidence="13">The sequence shown here is derived from an EMBL/GenBank/DDBJ whole genome shotgun (WGS) entry which is preliminary data.</text>
</comment>
<dbReference type="GO" id="GO:0007018">
    <property type="term" value="P:microtubule-based movement"/>
    <property type="evidence" value="ECO:0007669"/>
    <property type="project" value="InterPro"/>
</dbReference>
<evidence type="ECO:0000256" key="2">
    <source>
        <dbReference type="ARBA" id="ARBA00008887"/>
    </source>
</evidence>
<keyword evidence="14" id="KW-1185">Reference proteome</keyword>
<organism evidence="13 14">
    <name type="scientific">Phakopsora pachyrhizi</name>
    <name type="common">Asian soybean rust disease fungus</name>
    <dbReference type="NCBI Taxonomy" id="170000"/>
    <lineage>
        <taxon>Eukaryota</taxon>
        <taxon>Fungi</taxon>
        <taxon>Dikarya</taxon>
        <taxon>Basidiomycota</taxon>
        <taxon>Pucciniomycotina</taxon>
        <taxon>Pucciniomycetes</taxon>
        <taxon>Pucciniales</taxon>
        <taxon>Phakopsoraceae</taxon>
        <taxon>Phakopsora</taxon>
    </lineage>
</organism>
<dbReference type="Pfam" id="PF08393">
    <property type="entry name" value="DHC_N2"/>
    <property type="match status" value="1"/>
</dbReference>
<evidence type="ECO:0000256" key="9">
    <source>
        <dbReference type="ARBA" id="ARBA00023054"/>
    </source>
</evidence>
<keyword evidence="5" id="KW-0677">Repeat</keyword>
<dbReference type="GO" id="GO:0005874">
    <property type="term" value="C:microtubule"/>
    <property type="evidence" value="ECO:0007669"/>
    <property type="project" value="UniProtKB-KW"/>
</dbReference>
<keyword evidence="11" id="KW-0206">Cytoskeleton</keyword>
<dbReference type="GO" id="GO:0030286">
    <property type="term" value="C:dynein complex"/>
    <property type="evidence" value="ECO:0007669"/>
    <property type="project" value="UniProtKB-KW"/>
</dbReference>
<keyword evidence="6" id="KW-0547">Nucleotide-binding</keyword>
<dbReference type="EMBL" id="CALTRL010005941">
    <property type="protein sequence ID" value="CAH7688029.1"/>
    <property type="molecule type" value="Genomic_DNA"/>
</dbReference>
<comment type="subcellular location">
    <subcellularLocation>
        <location evidence="1">Cytoplasm</location>
        <location evidence="1">Cytoskeleton</location>
    </subcellularLocation>
</comment>
<dbReference type="Gene3D" id="1.10.287.2620">
    <property type="match status" value="1"/>
</dbReference>
<evidence type="ECO:0000259" key="12">
    <source>
        <dbReference type="Pfam" id="PF08393"/>
    </source>
</evidence>
<accession>A0AAV0BNU4</accession>
<dbReference type="FunFam" id="1.10.287.2620:FF:000001">
    <property type="entry name" value="Cytoplasmic dynein heavy chain 1"/>
    <property type="match status" value="1"/>
</dbReference>
<dbReference type="GO" id="GO:0045505">
    <property type="term" value="F:dynein intermediate chain binding"/>
    <property type="evidence" value="ECO:0007669"/>
    <property type="project" value="InterPro"/>
</dbReference>
<dbReference type="AlphaFoldDB" id="A0AAV0BNU4"/>
<keyword evidence="9" id="KW-0175">Coiled coil</keyword>
<dbReference type="Proteomes" id="UP001153365">
    <property type="component" value="Unassembled WGS sequence"/>
</dbReference>
<evidence type="ECO:0000256" key="5">
    <source>
        <dbReference type="ARBA" id="ARBA00022737"/>
    </source>
</evidence>
<comment type="similarity">
    <text evidence="2">Belongs to the dynein heavy chain family.</text>
</comment>
<evidence type="ECO:0000256" key="8">
    <source>
        <dbReference type="ARBA" id="ARBA00023017"/>
    </source>
</evidence>
<keyword evidence="10" id="KW-0505">Motor protein</keyword>
<reference evidence="13" key="1">
    <citation type="submission" date="2022-06" db="EMBL/GenBank/DDBJ databases">
        <authorList>
            <consortium name="SYNGENTA / RWTH Aachen University"/>
        </authorList>
    </citation>
    <scope>NUCLEOTIDE SEQUENCE</scope>
</reference>
<evidence type="ECO:0000256" key="4">
    <source>
        <dbReference type="ARBA" id="ARBA00022701"/>
    </source>
</evidence>
<feature type="domain" description="Dynein heavy chain linker" evidence="12">
    <location>
        <begin position="85"/>
        <end position="206"/>
    </location>
</feature>